<proteinExistence type="predicted"/>
<dbReference type="CDD" id="cd02440">
    <property type="entry name" value="AdoMet_MTases"/>
    <property type="match status" value="1"/>
</dbReference>
<name>A0ABY6KBP4_9ARAC</name>
<evidence type="ECO:0000313" key="7">
    <source>
        <dbReference type="EMBL" id="UYV66198.1"/>
    </source>
</evidence>
<keyword evidence="8" id="KW-1185">Reference proteome</keyword>
<dbReference type="EMBL" id="CP092866">
    <property type="protein sequence ID" value="UYV66198.1"/>
    <property type="molecule type" value="Genomic_DNA"/>
</dbReference>
<dbReference type="Pfam" id="PF08241">
    <property type="entry name" value="Methyltransf_11"/>
    <property type="match status" value="1"/>
</dbReference>
<keyword evidence="1" id="KW-0489">Methyltransferase</keyword>
<dbReference type="InterPro" id="IPR050602">
    <property type="entry name" value="Malonyl-ACP_OMT"/>
</dbReference>
<evidence type="ECO:0000256" key="4">
    <source>
        <dbReference type="ARBA" id="ARBA00041833"/>
    </source>
</evidence>
<reference evidence="7 8" key="1">
    <citation type="submission" date="2022-01" db="EMBL/GenBank/DDBJ databases">
        <title>A chromosomal length assembly of Cordylochernes scorpioides.</title>
        <authorList>
            <person name="Zeh D."/>
            <person name="Zeh J."/>
        </authorList>
    </citation>
    <scope>NUCLEOTIDE SEQUENCE [LARGE SCALE GENOMIC DNA]</scope>
    <source>
        <strain evidence="7">IN4F17</strain>
        <tissue evidence="7">Whole Body</tissue>
    </source>
</reference>
<dbReference type="SUPFAM" id="SSF53335">
    <property type="entry name" value="S-adenosyl-L-methionine-dependent methyltransferases"/>
    <property type="match status" value="1"/>
</dbReference>
<evidence type="ECO:0000256" key="3">
    <source>
        <dbReference type="ARBA" id="ARBA00040937"/>
    </source>
</evidence>
<dbReference type="PANTHER" id="PTHR13090:SF1">
    <property type="entry name" value="ARGININE-HYDROXYLASE NDUFAF5, MITOCHONDRIAL"/>
    <property type="match status" value="1"/>
</dbReference>
<feature type="domain" description="Methyltransferase type 11" evidence="6">
    <location>
        <begin position="87"/>
        <end position="179"/>
    </location>
</feature>
<dbReference type="InterPro" id="IPR029063">
    <property type="entry name" value="SAM-dependent_MTases_sf"/>
</dbReference>
<organism evidence="7 8">
    <name type="scientific">Cordylochernes scorpioides</name>
    <dbReference type="NCBI Taxonomy" id="51811"/>
    <lineage>
        <taxon>Eukaryota</taxon>
        <taxon>Metazoa</taxon>
        <taxon>Ecdysozoa</taxon>
        <taxon>Arthropoda</taxon>
        <taxon>Chelicerata</taxon>
        <taxon>Arachnida</taxon>
        <taxon>Pseudoscorpiones</taxon>
        <taxon>Cheliferoidea</taxon>
        <taxon>Chernetidae</taxon>
        <taxon>Cordylochernes</taxon>
    </lineage>
</organism>
<dbReference type="InterPro" id="IPR013216">
    <property type="entry name" value="Methyltransf_11"/>
</dbReference>
<keyword evidence="2" id="KW-0808">Transferase</keyword>
<evidence type="ECO:0000256" key="1">
    <source>
        <dbReference type="ARBA" id="ARBA00022603"/>
    </source>
</evidence>
<evidence type="ECO:0000313" key="8">
    <source>
        <dbReference type="Proteomes" id="UP001235939"/>
    </source>
</evidence>
<evidence type="ECO:0000256" key="5">
    <source>
        <dbReference type="ARBA" id="ARBA00042549"/>
    </source>
</evidence>
<dbReference type="Proteomes" id="UP001235939">
    <property type="component" value="Chromosome 04"/>
</dbReference>
<gene>
    <name evidence="7" type="ORF">LAZ67_4000676</name>
</gene>
<dbReference type="PANTHER" id="PTHR13090">
    <property type="entry name" value="ARGININE-HYDROXYLASE NDUFAF5, MITOCHONDRIAL"/>
    <property type="match status" value="1"/>
</dbReference>
<evidence type="ECO:0000256" key="2">
    <source>
        <dbReference type="ARBA" id="ARBA00022679"/>
    </source>
</evidence>
<evidence type="ECO:0000259" key="6">
    <source>
        <dbReference type="Pfam" id="PF08241"/>
    </source>
</evidence>
<protein>
    <recommendedName>
        <fullName evidence="3">Arginine-hydroxylase NDUFAF5, mitochondrial</fullName>
    </recommendedName>
    <alternativeName>
        <fullName evidence="4">NADH dehydrogenase [ubiquinone] 1 alpha subcomplex assembly factor 5</fullName>
    </alternativeName>
    <alternativeName>
        <fullName evidence="5">Putative methyltransferase NDUFAF5</fullName>
    </alternativeName>
</protein>
<accession>A0ABY6KBP4</accession>
<sequence length="340" mass="38876">MSSSRWWLSYRNEYSCRRMWHRLRHLRPSLVRCSSTLNIFNREAKKIHRNLAALDPDVKVYDYLREEVGRRLADRVYDIMRKFDTVVDLGCGRGFISPHLCNKAVGTILQCDLSSQYVSQSQKSPSVLTEKLVVDEEHLPYRHNSIDLVISSLSLHWVNELSGALKQIFQILRPDGALIGCMYSGDTLYQLRGALQLAELEREGGIGSHISPFVDQRELGGLLSSLGYTLLTLDVDEITINYPSMFELMWDLKGMAENNATWARKPLLHRDTMLAAASIYRELYGDKESIPATFEILYFIGWKPHPSQPKPLQRGSAQISLKDIGKVNQIIKDMDKNTKT</sequence>
<dbReference type="Gene3D" id="3.40.50.150">
    <property type="entry name" value="Vaccinia Virus protein VP39"/>
    <property type="match status" value="1"/>
</dbReference>